<name>A0A078H7K3_BRANA</name>
<reference evidence="1 2" key="1">
    <citation type="journal article" date="2014" name="Science">
        <title>Plant genetics. Early allopolyploid evolution in the post-Neolithic Brassica napus oilseed genome.</title>
        <authorList>
            <person name="Chalhoub B."/>
            <person name="Denoeud F."/>
            <person name="Liu S."/>
            <person name="Parkin I.A."/>
            <person name="Tang H."/>
            <person name="Wang X."/>
            <person name="Chiquet J."/>
            <person name="Belcram H."/>
            <person name="Tong C."/>
            <person name="Samans B."/>
            <person name="Correa M."/>
            <person name="Da Silva C."/>
            <person name="Just J."/>
            <person name="Falentin C."/>
            <person name="Koh C.S."/>
            <person name="Le Clainche I."/>
            <person name="Bernard M."/>
            <person name="Bento P."/>
            <person name="Noel B."/>
            <person name="Labadie K."/>
            <person name="Alberti A."/>
            <person name="Charles M."/>
            <person name="Arnaud D."/>
            <person name="Guo H."/>
            <person name="Daviaud C."/>
            <person name="Alamery S."/>
            <person name="Jabbari K."/>
            <person name="Zhao M."/>
            <person name="Edger P.P."/>
            <person name="Chelaifa H."/>
            <person name="Tack D."/>
            <person name="Lassalle G."/>
            <person name="Mestiri I."/>
            <person name="Schnel N."/>
            <person name="Le Paslier M.C."/>
            <person name="Fan G."/>
            <person name="Renault V."/>
            <person name="Bayer P.E."/>
            <person name="Golicz A.A."/>
            <person name="Manoli S."/>
            <person name="Lee T.H."/>
            <person name="Thi V.H."/>
            <person name="Chalabi S."/>
            <person name="Hu Q."/>
            <person name="Fan C."/>
            <person name="Tollenaere R."/>
            <person name="Lu Y."/>
            <person name="Battail C."/>
            <person name="Shen J."/>
            <person name="Sidebottom C.H."/>
            <person name="Wang X."/>
            <person name="Canaguier A."/>
            <person name="Chauveau A."/>
            <person name="Berard A."/>
            <person name="Deniot G."/>
            <person name="Guan M."/>
            <person name="Liu Z."/>
            <person name="Sun F."/>
            <person name="Lim Y.P."/>
            <person name="Lyons E."/>
            <person name="Town C.D."/>
            <person name="Bancroft I."/>
            <person name="Wang X."/>
            <person name="Meng J."/>
            <person name="Ma J."/>
            <person name="Pires J.C."/>
            <person name="King G.J."/>
            <person name="Brunel D."/>
            <person name="Delourme R."/>
            <person name="Renard M."/>
            <person name="Aury J.M."/>
            <person name="Adams K.L."/>
            <person name="Batley J."/>
            <person name="Snowdon R.J."/>
            <person name="Tost J."/>
            <person name="Edwards D."/>
            <person name="Zhou Y."/>
            <person name="Hua W."/>
            <person name="Sharpe A.G."/>
            <person name="Paterson A.H."/>
            <person name="Guan C."/>
            <person name="Wincker P."/>
        </authorList>
    </citation>
    <scope>NUCLEOTIDE SEQUENCE [LARGE SCALE GENOMIC DNA]</scope>
    <source>
        <strain evidence="2">cv. Darmor-bzh</strain>
    </source>
</reference>
<dbReference type="EMBL" id="LK032322">
    <property type="protein sequence ID" value="CDY33841.1"/>
    <property type="molecule type" value="Genomic_DNA"/>
</dbReference>
<gene>
    <name evidence="1" type="primary">BnaCnng07590D</name>
    <name evidence="1" type="ORF">GSBRNA2T00055312001</name>
</gene>
<dbReference type="PANTHER" id="PTHR46668">
    <property type="entry name" value="BTB/POZ DOMAIN AND ANKYRIN REPEAT-CONTAINING PROTEIN NH5.2"/>
    <property type="match status" value="1"/>
</dbReference>
<dbReference type="PANTHER" id="PTHR46668:SF5">
    <property type="entry name" value="REGULATORY PROTEIN NPR6"/>
    <property type="match status" value="1"/>
</dbReference>
<protein>
    <submittedName>
        <fullName evidence="1">BnaCnng07590D protein</fullName>
    </submittedName>
</protein>
<evidence type="ECO:0000313" key="1">
    <source>
        <dbReference type="EMBL" id="CDY33841.1"/>
    </source>
</evidence>
<evidence type="ECO:0000313" key="2">
    <source>
        <dbReference type="Proteomes" id="UP000028999"/>
    </source>
</evidence>
<proteinExistence type="predicted"/>
<dbReference type="PaxDb" id="3708-A0A078H7K3"/>
<dbReference type="GO" id="GO:0099402">
    <property type="term" value="P:plant organ development"/>
    <property type="evidence" value="ECO:0007669"/>
    <property type="project" value="InterPro"/>
</dbReference>
<organism evidence="1 2">
    <name type="scientific">Brassica napus</name>
    <name type="common">Rape</name>
    <dbReference type="NCBI Taxonomy" id="3708"/>
    <lineage>
        <taxon>Eukaryota</taxon>
        <taxon>Viridiplantae</taxon>
        <taxon>Streptophyta</taxon>
        <taxon>Embryophyta</taxon>
        <taxon>Tracheophyta</taxon>
        <taxon>Spermatophyta</taxon>
        <taxon>Magnoliopsida</taxon>
        <taxon>eudicotyledons</taxon>
        <taxon>Gunneridae</taxon>
        <taxon>Pentapetalae</taxon>
        <taxon>rosids</taxon>
        <taxon>malvids</taxon>
        <taxon>Brassicales</taxon>
        <taxon>Brassicaceae</taxon>
        <taxon>Brassiceae</taxon>
        <taxon>Brassica</taxon>
    </lineage>
</organism>
<sequence length="99" mass="11507">MVEKASIADVMKVLIASRKQDMHQLWTTCSYLVAKSDLERSQERRCQSFVIEDLTNKHRTKTTCGVVSTWFLVFKSILKKHMIKFTSVTVSSYQYLLDV</sequence>
<accession>A0A078H7K3</accession>
<dbReference type="Proteomes" id="UP000028999">
    <property type="component" value="Unassembled WGS sequence"/>
</dbReference>
<dbReference type="STRING" id="3708.A0A078H7K3"/>
<dbReference type="AlphaFoldDB" id="A0A078H7K3"/>
<keyword evidence="2" id="KW-1185">Reference proteome</keyword>
<dbReference type="Gramene" id="CDY33841">
    <property type="protein sequence ID" value="CDY33841"/>
    <property type="gene ID" value="GSBRNA2T00055312001"/>
</dbReference>
<dbReference type="InterPro" id="IPR044284">
    <property type="entry name" value="NPR5/6"/>
</dbReference>